<dbReference type="Proteomes" id="UP000663825">
    <property type="component" value="Unassembled WGS sequence"/>
</dbReference>
<name>A0A818ADY6_9BILA</name>
<gene>
    <name evidence="2" type="ORF">GRG538_LOCUS10258</name>
    <name evidence="5" type="ORF">HFQ381_LOCUS22395</name>
    <name evidence="3" type="ORF">LUA448_LOCUS32919</name>
    <name evidence="6" type="ORF">QYT958_LOCUS12915</name>
    <name evidence="1" type="ORF">TIS948_LOCUS19751</name>
    <name evidence="7" type="ORF">TOA249_LOCUS22098</name>
    <name evidence="4" type="ORF">UJA718_LOCUS10981</name>
</gene>
<keyword evidence="9" id="KW-1185">Reference proteome</keyword>
<evidence type="ECO:0000313" key="6">
    <source>
        <dbReference type="EMBL" id="CAF4622124.1"/>
    </source>
</evidence>
<evidence type="ECO:0000313" key="9">
    <source>
        <dbReference type="Proteomes" id="UP000663873"/>
    </source>
</evidence>
<dbReference type="EMBL" id="CAJNXB010003480">
    <property type="protein sequence ID" value="CAF3316231.1"/>
    <property type="molecule type" value="Genomic_DNA"/>
</dbReference>
<dbReference type="Proteomes" id="UP000663833">
    <property type="component" value="Unassembled WGS sequence"/>
</dbReference>
<protein>
    <submittedName>
        <fullName evidence="2">Uncharacterized protein</fullName>
    </submittedName>
</protein>
<evidence type="ECO:0000313" key="2">
    <source>
        <dbReference type="EMBL" id="CAF3403787.1"/>
    </source>
</evidence>
<dbReference type="EMBL" id="CAJOBO010002105">
    <property type="protein sequence ID" value="CAF4431679.1"/>
    <property type="molecule type" value="Genomic_DNA"/>
</dbReference>
<dbReference type="Proteomes" id="UP000663838">
    <property type="component" value="Unassembled WGS sequence"/>
</dbReference>
<dbReference type="EMBL" id="CAJOBR010001612">
    <property type="protein sequence ID" value="CAF4622124.1"/>
    <property type="molecule type" value="Genomic_DNA"/>
</dbReference>
<dbReference type="Proteomes" id="UP000663872">
    <property type="component" value="Unassembled WGS sequence"/>
</dbReference>
<organism evidence="2 8">
    <name type="scientific">Rotaria socialis</name>
    <dbReference type="NCBI Taxonomy" id="392032"/>
    <lineage>
        <taxon>Eukaryota</taxon>
        <taxon>Metazoa</taxon>
        <taxon>Spiralia</taxon>
        <taxon>Gnathifera</taxon>
        <taxon>Rotifera</taxon>
        <taxon>Eurotatoria</taxon>
        <taxon>Bdelloidea</taxon>
        <taxon>Philodinida</taxon>
        <taxon>Philodinidae</taxon>
        <taxon>Rotaria</taxon>
    </lineage>
</organism>
<dbReference type="Proteomes" id="UP000663873">
    <property type="component" value="Unassembled WGS sequence"/>
</dbReference>
<dbReference type="Proteomes" id="UP000663848">
    <property type="component" value="Unassembled WGS sequence"/>
</dbReference>
<dbReference type="Proteomes" id="UP000663851">
    <property type="component" value="Unassembled WGS sequence"/>
</dbReference>
<evidence type="ECO:0000313" key="7">
    <source>
        <dbReference type="EMBL" id="CAF4780021.1"/>
    </source>
</evidence>
<accession>A0A818ADY6</accession>
<proteinExistence type="predicted"/>
<evidence type="ECO:0000313" key="4">
    <source>
        <dbReference type="EMBL" id="CAF4274216.1"/>
    </source>
</evidence>
<evidence type="ECO:0000313" key="1">
    <source>
        <dbReference type="EMBL" id="CAF3316231.1"/>
    </source>
</evidence>
<reference evidence="2" key="1">
    <citation type="submission" date="2021-02" db="EMBL/GenBank/DDBJ databases">
        <authorList>
            <person name="Nowell W R."/>
        </authorList>
    </citation>
    <scope>NUCLEOTIDE SEQUENCE</scope>
</reference>
<dbReference type="EMBL" id="CAJNYD010004943">
    <property type="protein sequence ID" value="CAF3650041.1"/>
    <property type="molecule type" value="Genomic_DNA"/>
</dbReference>
<dbReference type="EMBL" id="CAJOBP010001318">
    <property type="protein sequence ID" value="CAF4274216.1"/>
    <property type="molecule type" value="Genomic_DNA"/>
</dbReference>
<evidence type="ECO:0000313" key="8">
    <source>
        <dbReference type="Proteomes" id="UP000663872"/>
    </source>
</evidence>
<sequence>MFEVTNFLFLLNKSYSDLPKFILKTDPFTGMGVNVNAQNTLSLILLDNFFAASPQTDVGPYALVATKTRKLPVGTMMVPRQTVPTLSSYSNDSVSRLVSNDIVTCLETNSKED</sequence>
<evidence type="ECO:0000313" key="5">
    <source>
        <dbReference type="EMBL" id="CAF4431679.1"/>
    </source>
</evidence>
<evidence type="ECO:0000313" key="3">
    <source>
        <dbReference type="EMBL" id="CAF3650041.1"/>
    </source>
</evidence>
<dbReference type="AlphaFoldDB" id="A0A818ADY6"/>
<dbReference type="EMBL" id="CAJOBS010001975">
    <property type="protein sequence ID" value="CAF4780021.1"/>
    <property type="molecule type" value="Genomic_DNA"/>
</dbReference>
<comment type="caution">
    <text evidence="2">The sequence shown here is derived from an EMBL/GenBank/DDBJ whole genome shotgun (WGS) entry which is preliminary data.</text>
</comment>
<dbReference type="EMBL" id="CAJNYT010001304">
    <property type="protein sequence ID" value="CAF3403787.1"/>
    <property type="molecule type" value="Genomic_DNA"/>
</dbReference>